<organism evidence="2 3">
    <name type="scientific">Entamoeba invadens IP1</name>
    <dbReference type="NCBI Taxonomy" id="370355"/>
    <lineage>
        <taxon>Eukaryota</taxon>
        <taxon>Amoebozoa</taxon>
        <taxon>Evosea</taxon>
        <taxon>Archamoebae</taxon>
        <taxon>Mastigamoebida</taxon>
        <taxon>Entamoebidae</taxon>
        <taxon>Entamoeba</taxon>
    </lineage>
</organism>
<feature type="compositionally biased region" description="Polar residues" evidence="1">
    <location>
        <begin position="171"/>
        <end position="180"/>
    </location>
</feature>
<feature type="compositionally biased region" description="Basic and acidic residues" evidence="1">
    <location>
        <begin position="371"/>
        <end position="381"/>
    </location>
</feature>
<dbReference type="VEuPathDB" id="AmoebaDB:EIN_273710"/>
<dbReference type="KEGG" id="eiv:EIN_273710"/>
<proteinExistence type="predicted"/>
<evidence type="ECO:0000313" key="2">
    <source>
        <dbReference type="EMBL" id="ELP87834.1"/>
    </source>
</evidence>
<feature type="compositionally biased region" description="Basic and acidic residues" evidence="1">
    <location>
        <begin position="318"/>
        <end position="338"/>
    </location>
</feature>
<keyword evidence="3" id="KW-1185">Reference proteome</keyword>
<gene>
    <name evidence="2" type="ORF">EIN_273710</name>
</gene>
<dbReference type="GeneID" id="14886923"/>
<accession>A0A0A1U1B0</accession>
<feature type="region of interest" description="Disordered" evidence="1">
    <location>
        <begin position="95"/>
        <end position="427"/>
    </location>
</feature>
<sequence>MLELDLDYYRLKLQVLGNLAYLVNMQKSATFLKAHSRFTDFIFTLETILDPEIKRDKLKSAHILPKLQNMNDGLNPDVPELQSYSHRLSKQELNEHPDLLQKPEKHPKEHRDPVVRDKFLPLSQRGREIPHEKVDKFQSTVKIKPRKNSKPQMTAQRKGEGHKKEEETQDQNKLTTSVPNLQQQLEALKLKEGEVNQQIEQDKDKKVEQNVMPQSTENDENDDTQTSPLKRTVTLADLTRIDGNEQNKDDQRSKNPLERRDSFGETFKITQTPQVIKIDKQRPNTPIVGVPITPKEIQVKYKTYPEKRGDKLSLSGYQDEKAKSNEKDSSDVNQKGEDETTNTDIWQRRSSFKVPSQTVEEHRQRASSLKTPKEFERDQMRRHSLSLETQKEKPKQRGSIKKLKRVFSFSKQKGNKEDKKEKSDDEW</sequence>
<protein>
    <submittedName>
        <fullName evidence="2">Uncharacterized protein</fullName>
    </submittedName>
</protein>
<feature type="compositionally biased region" description="Basic and acidic residues" evidence="1">
    <location>
        <begin position="297"/>
        <end position="311"/>
    </location>
</feature>
<feature type="compositionally biased region" description="Basic and acidic residues" evidence="1">
    <location>
        <begin position="188"/>
        <end position="208"/>
    </location>
</feature>
<reference evidence="2 3" key="1">
    <citation type="submission" date="2012-10" db="EMBL/GenBank/DDBJ databases">
        <authorList>
            <person name="Zafar N."/>
            <person name="Inman J."/>
            <person name="Hall N."/>
            <person name="Lorenzi H."/>
            <person name="Caler E."/>
        </authorList>
    </citation>
    <scope>NUCLEOTIDE SEQUENCE [LARGE SCALE GENOMIC DNA]</scope>
    <source>
        <strain evidence="2 3">IP1</strain>
    </source>
</reference>
<dbReference type="EMBL" id="KB206783">
    <property type="protein sequence ID" value="ELP87834.1"/>
    <property type="molecule type" value="Genomic_DNA"/>
</dbReference>
<feature type="compositionally biased region" description="Polar residues" evidence="1">
    <location>
        <begin position="342"/>
        <end position="358"/>
    </location>
</feature>
<feature type="compositionally biased region" description="Basic and acidic residues" evidence="1">
    <location>
        <begin position="95"/>
        <end position="136"/>
    </location>
</feature>
<feature type="compositionally biased region" description="Basic and acidic residues" evidence="1">
    <location>
        <begin position="414"/>
        <end position="427"/>
    </location>
</feature>
<feature type="compositionally biased region" description="Basic residues" evidence="1">
    <location>
        <begin position="396"/>
        <end position="405"/>
    </location>
</feature>
<dbReference type="Proteomes" id="UP000014680">
    <property type="component" value="Unassembled WGS sequence"/>
</dbReference>
<evidence type="ECO:0000313" key="3">
    <source>
        <dbReference type="Proteomes" id="UP000014680"/>
    </source>
</evidence>
<name>A0A0A1U1B0_ENTIV</name>
<evidence type="ECO:0000256" key="1">
    <source>
        <dbReference type="SAM" id="MobiDB-lite"/>
    </source>
</evidence>
<dbReference type="AlphaFoldDB" id="A0A0A1U1B0"/>
<feature type="compositionally biased region" description="Basic and acidic residues" evidence="1">
    <location>
        <begin position="239"/>
        <end position="263"/>
    </location>
</feature>
<feature type="compositionally biased region" description="Basic and acidic residues" evidence="1">
    <location>
        <begin position="157"/>
        <end position="166"/>
    </location>
</feature>
<dbReference type="RefSeq" id="XP_004254605.1">
    <property type="nucleotide sequence ID" value="XM_004254557.1"/>
</dbReference>